<comment type="cofactor">
    <cofactor evidence="1">
        <name>thiamine diphosphate</name>
        <dbReference type="ChEBI" id="CHEBI:58937"/>
    </cofactor>
</comment>
<dbReference type="EMBL" id="MFLL01000003">
    <property type="protein sequence ID" value="OGG70488.1"/>
    <property type="molecule type" value="Genomic_DNA"/>
</dbReference>
<evidence type="ECO:0000256" key="1">
    <source>
        <dbReference type="ARBA" id="ARBA00001964"/>
    </source>
</evidence>
<comment type="similarity">
    <text evidence="2">Belongs to the transketolase family.</text>
</comment>
<dbReference type="Gene3D" id="3.40.50.970">
    <property type="match status" value="1"/>
</dbReference>
<comment type="caution">
    <text evidence="5">The sequence shown here is derived from an EMBL/GenBank/DDBJ whole genome shotgun (WGS) entry which is preliminary data.</text>
</comment>
<dbReference type="PANTHER" id="PTHR47514">
    <property type="entry name" value="TRANSKETOLASE N-TERMINAL SECTION-RELATED"/>
    <property type="match status" value="1"/>
</dbReference>
<evidence type="ECO:0000256" key="2">
    <source>
        <dbReference type="ARBA" id="ARBA00007131"/>
    </source>
</evidence>
<evidence type="ECO:0000313" key="5">
    <source>
        <dbReference type="EMBL" id="OGG70488.1"/>
    </source>
</evidence>
<reference evidence="5 6" key="1">
    <citation type="journal article" date="2016" name="Nat. Commun.">
        <title>Thousands of microbial genomes shed light on interconnected biogeochemical processes in an aquifer system.</title>
        <authorList>
            <person name="Anantharaman K."/>
            <person name="Brown C.T."/>
            <person name="Hug L.A."/>
            <person name="Sharon I."/>
            <person name="Castelle C.J."/>
            <person name="Probst A.J."/>
            <person name="Thomas B.C."/>
            <person name="Singh A."/>
            <person name="Wilkins M.J."/>
            <person name="Karaoz U."/>
            <person name="Brodie E.L."/>
            <person name="Williams K.H."/>
            <person name="Hubbard S.S."/>
            <person name="Banfield J.F."/>
        </authorList>
    </citation>
    <scope>NUCLEOTIDE SEQUENCE [LARGE SCALE GENOMIC DNA]</scope>
</reference>
<evidence type="ECO:0000259" key="4">
    <source>
        <dbReference type="Pfam" id="PF00456"/>
    </source>
</evidence>
<organism evidence="5 6">
    <name type="scientific">Candidatus Kaiserbacteria bacterium RIFCSPHIGHO2_02_FULL_55_25</name>
    <dbReference type="NCBI Taxonomy" id="1798498"/>
    <lineage>
        <taxon>Bacteria</taxon>
        <taxon>Candidatus Kaiseribacteriota</taxon>
    </lineage>
</organism>
<dbReference type="Pfam" id="PF00456">
    <property type="entry name" value="Transketolase_N"/>
    <property type="match status" value="1"/>
</dbReference>
<feature type="domain" description="Transketolase N-terminal" evidence="4">
    <location>
        <begin position="15"/>
        <end position="269"/>
    </location>
</feature>
<dbReference type="AlphaFoldDB" id="A0A1F6E9Z2"/>
<evidence type="ECO:0000313" key="6">
    <source>
        <dbReference type="Proteomes" id="UP000176914"/>
    </source>
</evidence>
<dbReference type="CDD" id="cd02012">
    <property type="entry name" value="TPP_TK"/>
    <property type="match status" value="1"/>
</dbReference>
<gene>
    <name evidence="5" type="ORF">A3C20_01580</name>
</gene>
<name>A0A1F6E9Z2_9BACT</name>
<keyword evidence="3" id="KW-0786">Thiamine pyrophosphate</keyword>
<dbReference type="PANTHER" id="PTHR47514:SF1">
    <property type="entry name" value="TRANSKETOLASE N-TERMINAL SECTION-RELATED"/>
    <property type="match status" value="1"/>
</dbReference>
<dbReference type="InterPro" id="IPR005474">
    <property type="entry name" value="Transketolase_N"/>
</dbReference>
<protein>
    <submittedName>
        <fullName evidence="5">Transketolase</fullName>
    </submittedName>
</protein>
<dbReference type="InterPro" id="IPR029061">
    <property type="entry name" value="THDP-binding"/>
</dbReference>
<sequence>MDALSDAEVKQFEKKANEVRQTIIEMLVAAGSGHTAGPLGMADIFTALYFRVLRHDAKNPEWPERDRLILSNGHIAPVLYAVMAHAGYFPVEECLTLRKFGSRLQGHPERERLSGLETTSGPLGSGLSQAAGMAYASRVNGDKNRIYCAMSDGEHDCGNLWEAAMFAGANRLSNLTGIVDRNNIQIDGYTESIMPLEPFREKYESFGWHVLEVDGHNIPQFIQACGEAAAIYEKPTVIIAHTIPGKGIREIERDYRWHGKPPHQDEAKRFLAELRTLQGKIVSEHE</sequence>
<evidence type="ECO:0000256" key="3">
    <source>
        <dbReference type="ARBA" id="ARBA00023052"/>
    </source>
</evidence>
<dbReference type="Proteomes" id="UP000176914">
    <property type="component" value="Unassembled WGS sequence"/>
</dbReference>
<accession>A0A1F6E9Z2</accession>
<dbReference type="SUPFAM" id="SSF52518">
    <property type="entry name" value="Thiamin diphosphate-binding fold (THDP-binding)"/>
    <property type="match status" value="1"/>
</dbReference>
<proteinExistence type="inferred from homology"/>